<organism evidence="3 4">
    <name type="scientific">Paenibacillus pasadenensis</name>
    <dbReference type="NCBI Taxonomy" id="217090"/>
    <lineage>
        <taxon>Bacteria</taxon>
        <taxon>Bacillati</taxon>
        <taxon>Bacillota</taxon>
        <taxon>Bacilli</taxon>
        <taxon>Bacillales</taxon>
        <taxon>Paenibacillaceae</taxon>
        <taxon>Paenibacillus</taxon>
    </lineage>
</organism>
<dbReference type="Pfam" id="PF07833">
    <property type="entry name" value="Cu_amine_oxidN1"/>
    <property type="match status" value="1"/>
</dbReference>
<dbReference type="InterPro" id="IPR012854">
    <property type="entry name" value="Cu_amine_oxidase-like_N"/>
</dbReference>
<name>A0A2N5N1W5_9BACL</name>
<keyword evidence="1" id="KW-0732">Signal</keyword>
<evidence type="ECO:0000313" key="4">
    <source>
        <dbReference type="Proteomes" id="UP000234789"/>
    </source>
</evidence>
<accession>A0A2N5N1W5</accession>
<evidence type="ECO:0000256" key="1">
    <source>
        <dbReference type="SAM" id="SignalP"/>
    </source>
</evidence>
<feature type="domain" description="Copper amine oxidase-like N-terminal" evidence="2">
    <location>
        <begin position="251"/>
        <end position="340"/>
    </location>
</feature>
<evidence type="ECO:0000259" key="2">
    <source>
        <dbReference type="Pfam" id="PF07833"/>
    </source>
</evidence>
<protein>
    <recommendedName>
        <fullName evidence="2">Copper amine oxidase-like N-terminal domain-containing protein</fullName>
    </recommendedName>
</protein>
<keyword evidence="4" id="KW-1185">Reference proteome</keyword>
<comment type="caution">
    <text evidence="3">The sequence shown here is derived from an EMBL/GenBank/DDBJ whole genome shotgun (WGS) entry which is preliminary data.</text>
</comment>
<proteinExistence type="predicted"/>
<dbReference type="EMBL" id="NFEZ01000004">
    <property type="protein sequence ID" value="PLT44330.1"/>
    <property type="molecule type" value="Genomic_DNA"/>
</dbReference>
<reference evidence="3 4" key="1">
    <citation type="submission" date="2017-05" db="EMBL/GenBank/DDBJ databases">
        <title>Functional genome analysis of Paenibacillus pasadenensis strain R16: insights on endophytic life style and antifungal activity.</title>
        <authorList>
            <person name="Passera A."/>
            <person name="Marcolungo L."/>
            <person name="Casati P."/>
            <person name="Brasca M."/>
            <person name="Quaglino F."/>
            <person name="Delledonne M."/>
        </authorList>
    </citation>
    <scope>NUCLEOTIDE SEQUENCE [LARGE SCALE GENOMIC DNA]</scope>
    <source>
        <strain evidence="3 4">R16</strain>
    </source>
</reference>
<dbReference type="Proteomes" id="UP000234789">
    <property type="component" value="Unassembled WGS sequence"/>
</dbReference>
<dbReference type="Gene3D" id="3.30.457.10">
    <property type="entry name" value="Copper amine oxidase-like, N-terminal domain"/>
    <property type="match status" value="1"/>
</dbReference>
<dbReference type="RefSeq" id="WP_101808543.1">
    <property type="nucleotide sequence ID" value="NZ_NFEZ01000004.1"/>
</dbReference>
<evidence type="ECO:0000313" key="3">
    <source>
        <dbReference type="EMBL" id="PLT44330.1"/>
    </source>
</evidence>
<sequence length="361" mass="38576">MKKPTKTIPALLSVAALSLAASSVIAASPAGAIVPISAPLPDSSVQNEQQQPAVPNYMSVTGTVKEISDSKTKEGAKTVSLQDDKGEIIANVTVSGDTYVAAPDKLQAGTKWNAYYDAKKPMLMIYPPQFEAEVLVPVEETASWKVDRFKAAEGDAGQLISEDGQLVLNVSEQTPLVLEDGTAFTGDLKGRALAVKYSVTTRSLPPQTSPEQIVVLFEEAVPPIGTLPEQPGTLEEPIADTPDVSGFPIVVEGKKLAGPSPYTSKDGTVMVPLRAVVEALGQKLTWDTSTKSSRIGLATTLTIGKDYYVYNKMAPIELGAAPALVDGKTYVPLQFFRDVMMLNNAYVFEGQIDINNQEKME</sequence>
<feature type="chain" id="PRO_5039147435" description="Copper amine oxidase-like N-terminal domain-containing protein" evidence="1">
    <location>
        <begin position="27"/>
        <end position="361"/>
    </location>
</feature>
<dbReference type="AlphaFoldDB" id="A0A2N5N1W5"/>
<dbReference type="SUPFAM" id="SSF55383">
    <property type="entry name" value="Copper amine oxidase, domain N"/>
    <property type="match status" value="1"/>
</dbReference>
<dbReference type="InterPro" id="IPR036582">
    <property type="entry name" value="Mao_N_sf"/>
</dbReference>
<feature type="signal peptide" evidence="1">
    <location>
        <begin position="1"/>
        <end position="26"/>
    </location>
</feature>
<gene>
    <name evidence="3" type="ORF">B8V81_2761</name>
</gene>